<gene>
    <name evidence="2" type="ORF">EV210_103257</name>
</gene>
<dbReference type="PANTHER" id="PTHR42928">
    <property type="entry name" value="TRICARBOXYLATE-BINDING PROTEIN"/>
    <property type="match status" value="1"/>
</dbReference>
<comment type="similarity">
    <text evidence="1">Belongs to the UPF0065 (bug) family.</text>
</comment>
<evidence type="ECO:0000256" key="1">
    <source>
        <dbReference type="ARBA" id="ARBA00006987"/>
    </source>
</evidence>
<accession>A0A4R1Q1F7</accession>
<dbReference type="Proteomes" id="UP000295063">
    <property type="component" value="Unassembled WGS sequence"/>
</dbReference>
<dbReference type="Gene3D" id="3.40.190.150">
    <property type="entry name" value="Bordetella uptake gene, domain 1"/>
    <property type="match status" value="1"/>
</dbReference>
<dbReference type="PANTHER" id="PTHR42928:SF5">
    <property type="entry name" value="BLR1237 PROTEIN"/>
    <property type="match status" value="1"/>
</dbReference>
<dbReference type="PIRSF" id="PIRSF017082">
    <property type="entry name" value="YflP"/>
    <property type="match status" value="1"/>
</dbReference>
<proteinExistence type="inferred from homology"/>
<comment type="caution">
    <text evidence="2">The sequence shown here is derived from an EMBL/GenBank/DDBJ whole genome shotgun (WGS) entry which is preliminary data.</text>
</comment>
<dbReference type="Pfam" id="PF03401">
    <property type="entry name" value="TctC"/>
    <property type="match status" value="1"/>
</dbReference>
<name>A0A4R1Q1F7_9FIRM</name>
<reference evidence="2 3" key="1">
    <citation type="submission" date="2019-03" db="EMBL/GenBank/DDBJ databases">
        <title>Genomic Encyclopedia of Type Strains, Phase IV (KMG-IV): sequencing the most valuable type-strain genomes for metagenomic binning, comparative biology and taxonomic classification.</title>
        <authorList>
            <person name="Goeker M."/>
        </authorList>
    </citation>
    <scope>NUCLEOTIDE SEQUENCE [LARGE SCALE GENOMIC DNA]</scope>
    <source>
        <strain evidence="2 3">DSM 15969</strain>
    </source>
</reference>
<dbReference type="SUPFAM" id="SSF53850">
    <property type="entry name" value="Periplasmic binding protein-like II"/>
    <property type="match status" value="1"/>
</dbReference>
<sequence>MRKNVITFTVACIFVISTILGGCTSMQSKESTTSKKYPNKPITFIVPFGAGGALDVVARMLEKSSVKHLGQPLVILNKPGSAGALGWNELVTAAPDGYTIGISSSELFLHPLYGNSKYNYPTALEPLAQISSTPFIMVVQANQPWETAADLVKYAKEHPGELKFGHSGMGSIPHVVGEAFSKSASITLDQVPFRSAAEAITALLGGHIQVVLINPGTAKEYIKSGMLKTLAVTDANRLIDPVFSNVPTFKEQGFELYYGSRLGLVAPKDMPADVKAKLVEGLKSMLTDPNFKKELASMGLQYEYLDDKQTQKQWIYENTGLTKAVQESGIVELIKSQKQ</sequence>
<evidence type="ECO:0000313" key="2">
    <source>
        <dbReference type="EMBL" id="TCL38774.1"/>
    </source>
</evidence>
<dbReference type="PROSITE" id="PS51257">
    <property type="entry name" value="PROKAR_LIPOPROTEIN"/>
    <property type="match status" value="1"/>
</dbReference>
<protein>
    <submittedName>
        <fullName evidence="2">Tripartite-type tricarboxylate transporter receptor subunit TctC</fullName>
    </submittedName>
</protein>
<dbReference type="CDD" id="cd07012">
    <property type="entry name" value="PBP2_Bug_TTT"/>
    <property type="match status" value="1"/>
</dbReference>
<dbReference type="EMBL" id="SLUI01000003">
    <property type="protein sequence ID" value="TCL38774.1"/>
    <property type="molecule type" value="Genomic_DNA"/>
</dbReference>
<evidence type="ECO:0000313" key="3">
    <source>
        <dbReference type="Proteomes" id="UP000295063"/>
    </source>
</evidence>
<dbReference type="InterPro" id="IPR005064">
    <property type="entry name" value="BUG"/>
</dbReference>
<organism evidence="2 3">
    <name type="scientific">Anaerospora hongkongensis</name>
    <dbReference type="NCBI Taxonomy" id="244830"/>
    <lineage>
        <taxon>Bacteria</taxon>
        <taxon>Bacillati</taxon>
        <taxon>Bacillota</taxon>
        <taxon>Negativicutes</taxon>
        <taxon>Selenomonadales</taxon>
        <taxon>Sporomusaceae</taxon>
        <taxon>Anaerospora</taxon>
    </lineage>
</organism>
<keyword evidence="3" id="KW-1185">Reference proteome</keyword>
<dbReference type="Gene3D" id="3.40.190.10">
    <property type="entry name" value="Periplasmic binding protein-like II"/>
    <property type="match status" value="1"/>
</dbReference>
<dbReference type="InterPro" id="IPR042100">
    <property type="entry name" value="Bug_dom1"/>
</dbReference>
<keyword evidence="2" id="KW-0675">Receptor</keyword>
<dbReference type="AlphaFoldDB" id="A0A4R1Q1F7"/>